<protein>
    <recommendedName>
        <fullName evidence="3">CoA-binding domain-containing protein</fullName>
    </recommendedName>
</protein>
<gene>
    <name evidence="1" type="ORF">LI82_11680</name>
</gene>
<dbReference type="Gene3D" id="3.40.50.720">
    <property type="entry name" value="NAD(P)-binding Rossmann-like Domain"/>
    <property type="match status" value="1"/>
</dbReference>
<proteinExistence type="predicted"/>
<dbReference type="RefSeq" id="WP_048195781.1">
    <property type="nucleotide sequence ID" value="NZ_CAAGSM010000004.1"/>
</dbReference>
<sequence length="140" mass="15842">MGLDYSEFWNADEYVVVDDKTKPAIKWAVNELKKRGKSVYYVDLSNRPEFDAIKSVGEVPDGIENAVIGLTTMEPADTMKQLFDKGVVNTWIHWRTDTPAVRELCAEHQCFTGRCPMMYLGSDLSIHGVHRAIAKLTGKY</sequence>
<dbReference type="EMBL" id="JRHO01000014">
    <property type="protein sequence ID" value="KGK98361.1"/>
    <property type="molecule type" value="Genomic_DNA"/>
</dbReference>
<dbReference type="OrthoDB" id="130616at2157"/>
<organism evidence="1 2">
    <name type="scientific">Methanococcoides methylutens</name>
    <dbReference type="NCBI Taxonomy" id="2226"/>
    <lineage>
        <taxon>Archaea</taxon>
        <taxon>Methanobacteriati</taxon>
        <taxon>Methanobacteriota</taxon>
        <taxon>Stenosarchaea group</taxon>
        <taxon>Methanomicrobia</taxon>
        <taxon>Methanosarcinales</taxon>
        <taxon>Methanosarcinaceae</taxon>
        <taxon>Methanococcoides</taxon>
    </lineage>
</organism>
<keyword evidence="2" id="KW-1185">Reference proteome</keyword>
<evidence type="ECO:0000313" key="1">
    <source>
        <dbReference type="EMBL" id="KGK98361.1"/>
    </source>
</evidence>
<dbReference type="AlphaFoldDB" id="A0A099T297"/>
<comment type="caution">
    <text evidence="1">The sequence shown here is derived from an EMBL/GenBank/DDBJ whole genome shotgun (WGS) entry which is preliminary data.</text>
</comment>
<reference evidence="1 2" key="1">
    <citation type="submission" date="2014-09" db="EMBL/GenBank/DDBJ databases">
        <title>Draft genome sequence of an obligately methylotrophic methanogen, Methanococcoides methylutens, isolated from marine sediment.</title>
        <authorList>
            <person name="Guan Y."/>
            <person name="Ngugi D.K."/>
            <person name="Blom J."/>
            <person name="Ali S."/>
            <person name="Ferry J.G."/>
            <person name="Stingl U."/>
        </authorList>
    </citation>
    <scope>NUCLEOTIDE SEQUENCE [LARGE SCALE GENOMIC DNA]</scope>
    <source>
        <strain evidence="1 2">DSM 2657</strain>
    </source>
</reference>
<evidence type="ECO:0000313" key="2">
    <source>
        <dbReference type="Proteomes" id="UP000029859"/>
    </source>
</evidence>
<accession>A0A099T297</accession>
<name>A0A099T297_METMT</name>
<dbReference type="Proteomes" id="UP000029859">
    <property type="component" value="Unassembled WGS sequence"/>
</dbReference>
<evidence type="ECO:0008006" key="3">
    <source>
        <dbReference type="Google" id="ProtNLM"/>
    </source>
</evidence>